<dbReference type="eggNOG" id="COG1876">
    <property type="taxonomic scope" value="Bacteria"/>
</dbReference>
<dbReference type="GO" id="GO:0006508">
    <property type="term" value="P:proteolysis"/>
    <property type="evidence" value="ECO:0007669"/>
    <property type="project" value="UniProtKB-KW"/>
</dbReference>
<dbReference type="PATRIC" id="fig|1121877.4.peg.2843"/>
<dbReference type="PROSITE" id="PS51935">
    <property type="entry name" value="NLPC_P60"/>
    <property type="match status" value="1"/>
</dbReference>
<evidence type="ECO:0000256" key="1">
    <source>
        <dbReference type="ARBA" id="ARBA00007074"/>
    </source>
</evidence>
<keyword evidence="4" id="KW-0788">Thiol protease</keyword>
<feature type="domain" description="NlpC/P60" evidence="5">
    <location>
        <begin position="229"/>
        <end position="355"/>
    </location>
</feature>
<comment type="similarity">
    <text evidence="1">Belongs to the peptidase C40 family.</text>
</comment>
<evidence type="ECO:0000313" key="6">
    <source>
        <dbReference type="EMBL" id="KJE75707.1"/>
    </source>
</evidence>
<dbReference type="Pfam" id="PF00877">
    <property type="entry name" value="NLPC_P60"/>
    <property type="match status" value="1"/>
</dbReference>
<dbReference type="PANTHER" id="PTHR47359">
    <property type="entry name" value="PEPTIDOGLYCAN DL-ENDOPEPTIDASE CWLO"/>
    <property type="match status" value="1"/>
</dbReference>
<keyword evidence="2" id="KW-0645">Protease</keyword>
<name>A0A0D8FTZ2_9ACTN</name>
<keyword evidence="7" id="KW-1185">Reference proteome</keyword>
<dbReference type="EMBL" id="JXUW01000031">
    <property type="protein sequence ID" value="KJE75707.1"/>
    <property type="molecule type" value="Genomic_DNA"/>
</dbReference>
<proteinExistence type="inferred from homology"/>
<dbReference type="InterPro" id="IPR000064">
    <property type="entry name" value="NLP_P60_dom"/>
</dbReference>
<dbReference type="eggNOG" id="COG0791">
    <property type="taxonomic scope" value="Bacteria"/>
</dbReference>
<dbReference type="EC" id="3.4.-.-" evidence="6"/>
<dbReference type="AlphaFoldDB" id="A0A0D8FTZ2"/>
<accession>A0A0D8FTZ2</accession>
<dbReference type="PANTHER" id="PTHR47359:SF3">
    <property type="entry name" value="NLP_P60 DOMAIN-CONTAINING PROTEIN-RELATED"/>
    <property type="match status" value="1"/>
</dbReference>
<dbReference type="STRING" id="1121877.FEAC_25490"/>
<evidence type="ECO:0000256" key="3">
    <source>
        <dbReference type="ARBA" id="ARBA00022801"/>
    </source>
</evidence>
<dbReference type="SUPFAM" id="SSF54001">
    <property type="entry name" value="Cysteine proteinases"/>
    <property type="match status" value="1"/>
</dbReference>
<keyword evidence="3 6" id="KW-0378">Hydrolase</keyword>
<dbReference type="RefSeq" id="WP_035390761.1">
    <property type="nucleotide sequence ID" value="NZ_JQKF01000030.1"/>
</dbReference>
<dbReference type="Gene3D" id="3.90.1720.10">
    <property type="entry name" value="endopeptidase domain like (from Nostoc punctiforme)"/>
    <property type="match status" value="1"/>
</dbReference>
<reference evidence="6 7" key="1">
    <citation type="submission" date="2015-01" db="EMBL/GenBank/DDBJ databases">
        <title>Draft genome of the acidophilic iron oxidizer Ferrimicrobium acidiphilum strain T23.</title>
        <authorList>
            <person name="Poehlein A."/>
            <person name="Eisen S."/>
            <person name="Schloemann M."/>
            <person name="Johnson B.D."/>
            <person name="Daniel R."/>
            <person name="Muehling M."/>
        </authorList>
    </citation>
    <scope>NUCLEOTIDE SEQUENCE [LARGE SCALE GENOMIC DNA]</scope>
    <source>
        <strain evidence="6 7">T23</strain>
    </source>
</reference>
<evidence type="ECO:0000313" key="7">
    <source>
        <dbReference type="Proteomes" id="UP000032336"/>
    </source>
</evidence>
<dbReference type="GeneID" id="78373568"/>
<dbReference type="InterPro" id="IPR051794">
    <property type="entry name" value="PG_Endopeptidase_C40"/>
</dbReference>
<evidence type="ECO:0000259" key="5">
    <source>
        <dbReference type="PROSITE" id="PS51935"/>
    </source>
</evidence>
<dbReference type="InterPro" id="IPR038765">
    <property type="entry name" value="Papain-like_cys_pep_sf"/>
</dbReference>
<dbReference type="OrthoDB" id="5177647at2"/>
<protein>
    <submittedName>
        <fullName evidence="6">Peptidoglycan endopeptidase RipA</fullName>
        <ecNumber evidence="6">3.4.-.-</ecNumber>
    </submittedName>
</protein>
<gene>
    <name evidence="6" type="primary">ripA</name>
    <name evidence="6" type="ORF">FEAC_25490</name>
</gene>
<comment type="caution">
    <text evidence="6">The sequence shown here is derived from an EMBL/GenBank/DDBJ whole genome shotgun (WGS) entry which is preliminary data.</text>
</comment>
<organism evidence="6 7">
    <name type="scientific">Ferrimicrobium acidiphilum DSM 19497</name>
    <dbReference type="NCBI Taxonomy" id="1121877"/>
    <lineage>
        <taxon>Bacteria</taxon>
        <taxon>Bacillati</taxon>
        <taxon>Actinomycetota</taxon>
        <taxon>Acidimicrobiia</taxon>
        <taxon>Acidimicrobiales</taxon>
        <taxon>Acidimicrobiaceae</taxon>
        <taxon>Ferrimicrobium</taxon>
    </lineage>
</organism>
<dbReference type="Proteomes" id="UP000032336">
    <property type="component" value="Unassembled WGS sequence"/>
</dbReference>
<evidence type="ECO:0000256" key="2">
    <source>
        <dbReference type="ARBA" id="ARBA00022670"/>
    </source>
</evidence>
<evidence type="ECO:0000256" key="4">
    <source>
        <dbReference type="ARBA" id="ARBA00022807"/>
    </source>
</evidence>
<sequence>MDHKFLLTIPVVALAGLVGLVTLLGGATGPASQQASLSTLVNMAGCQSTGLLASLDPAQSVNAETIVSVTAAASGESTQAEQIALMVAITESGLRNLGNTKVPGSNSGQGMGSNGYSVGLFQEQAQEGWGTIAEESNPADAAGLFVQRLLAIPGWQRMKPWHAAQLVQGSKFANGSNYRRHWSEAGAVLAKVTGSFTTAGCGAGVGGGLAEVASSYGLPSGYTIPVGTTPKARLALTYAVRKLGSKYVWGAAGPNSFDCSGLTMMAWAQAGVTLDHYTVDQMREGQAVAASAIAPGDLVLVPGTDSPGPGLPGHVGIYLGDGLVESAVDPQLGVVVQSFANFVSGGLDAIVNPAG</sequence>
<dbReference type="GO" id="GO:0008234">
    <property type="term" value="F:cysteine-type peptidase activity"/>
    <property type="evidence" value="ECO:0007669"/>
    <property type="project" value="UniProtKB-KW"/>
</dbReference>